<feature type="domain" description="Transcription regulator AsnC/Lrp ligand binding" evidence="4">
    <location>
        <begin position="239"/>
        <end position="309"/>
    </location>
</feature>
<dbReference type="Proteomes" id="UP000254869">
    <property type="component" value="Unassembled WGS sequence"/>
</dbReference>
<dbReference type="AlphaFoldDB" id="A0A370IHB9"/>
<dbReference type="GO" id="GO:0043565">
    <property type="term" value="F:sequence-specific DNA binding"/>
    <property type="evidence" value="ECO:0007669"/>
    <property type="project" value="InterPro"/>
</dbReference>
<gene>
    <name evidence="6" type="ORF">DFR76_101390</name>
</gene>
<dbReference type="InterPro" id="IPR036388">
    <property type="entry name" value="WH-like_DNA-bd_sf"/>
</dbReference>
<reference evidence="6 7" key="1">
    <citation type="submission" date="2018-07" db="EMBL/GenBank/DDBJ databases">
        <title>Genomic Encyclopedia of Type Strains, Phase IV (KMG-IV): sequencing the most valuable type-strain genomes for metagenomic binning, comparative biology and taxonomic classification.</title>
        <authorList>
            <person name="Goeker M."/>
        </authorList>
    </citation>
    <scope>NUCLEOTIDE SEQUENCE [LARGE SCALE GENOMIC DNA]</scope>
    <source>
        <strain evidence="6 7">DSM 44290</strain>
    </source>
</reference>
<evidence type="ECO:0000313" key="6">
    <source>
        <dbReference type="EMBL" id="RDI68854.1"/>
    </source>
</evidence>
<dbReference type="SMART" id="SM00344">
    <property type="entry name" value="HTH_ASNC"/>
    <property type="match status" value="1"/>
</dbReference>
<dbReference type="EMBL" id="QQBC01000001">
    <property type="protein sequence ID" value="RDI68854.1"/>
    <property type="molecule type" value="Genomic_DNA"/>
</dbReference>
<comment type="caution">
    <text evidence="6">The sequence shown here is derived from an EMBL/GenBank/DDBJ whole genome shotgun (WGS) entry which is preliminary data.</text>
</comment>
<dbReference type="Pfam" id="PF01037">
    <property type="entry name" value="AsnC_trans_reg"/>
    <property type="match status" value="1"/>
</dbReference>
<sequence length="317" mass="34081">MRQSLDATERRIAAALLEAPRASWRTIGRCLNMSERTVLRRAAPLYGDGTLRATIVRNPMCFPTLTPVALRIRCRPTKIGAVARALARRPDTVWVEILGGGDEISIVAFLDGPDARNGLLLRDLPATSAIESWTAQHLIRVFTTTLDGARGLLSAAETASLNPPRPQAHPPVLHESDRRLLDALTADGRASYGELAEYAGLTAVTARRRLEQIVDARMIRLATEVDLALLGIGSEALLWLTVHPSDLEHTGRTLGAHPDVRFAAGTTGATNLLVAVAATDPSDLYVFLTDTLGPLSGIASVETVPILSTVKRTGITR</sequence>
<dbReference type="InterPro" id="IPR011008">
    <property type="entry name" value="Dimeric_a/b-barrel"/>
</dbReference>
<evidence type="ECO:0000256" key="3">
    <source>
        <dbReference type="ARBA" id="ARBA00023163"/>
    </source>
</evidence>
<dbReference type="PANTHER" id="PTHR30154">
    <property type="entry name" value="LEUCINE-RESPONSIVE REGULATORY PROTEIN"/>
    <property type="match status" value="1"/>
</dbReference>
<evidence type="ECO:0000259" key="5">
    <source>
        <dbReference type="Pfam" id="PF13404"/>
    </source>
</evidence>
<dbReference type="Pfam" id="PF13404">
    <property type="entry name" value="HTH_AsnC-type"/>
    <property type="match status" value="2"/>
</dbReference>
<dbReference type="STRING" id="1210086.GCA_001613105_00239"/>
<dbReference type="InterPro" id="IPR019888">
    <property type="entry name" value="Tscrpt_reg_AsnC-like"/>
</dbReference>
<name>A0A370IHB9_9NOCA</name>
<dbReference type="GO" id="GO:0005829">
    <property type="term" value="C:cytosol"/>
    <property type="evidence" value="ECO:0007669"/>
    <property type="project" value="TreeGrafter"/>
</dbReference>
<dbReference type="SUPFAM" id="SSF46785">
    <property type="entry name" value="Winged helix' DNA-binding domain"/>
    <property type="match status" value="1"/>
</dbReference>
<keyword evidence="3" id="KW-0804">Transcription</keyword>
<evidence type="ECO:0000256" key="1">
    <source>
        <dbReference type="ARBA" id="ARBA00023015"/>
    </source>
</evidence>
<protein>
    <submittedName>
        <fullName evidence="6">AsnC family transcriptional regulator</fullName>
    </submittedName>
</protein>
<dbReference type="InterPro" id="IPR019887">
    <property type="entry name" value="Tscrpt_reg_AsnC/Lrp_C"/>
</dbReference>
<feature type="domain" description="HTH asnC-type" evidence="5">
    <location>
        <begin position="5"/>
        <end position="42"/>
    </location>
</feature>
<proteinExistence type="predicted"/>
<evidence type="ECO:0000256" key="2">
    <source>
        <dbReference type="ARBA" id="ARBA00023125"/>
    </source>
</evidence>
<dbReference type="PRINTS" id="PR00033">
    <property type="entry name" value="HTHASNC"/>
</dbReference>
<dbReference type="GO" id="GO:0043200">
    <property type="term" value="P:response to amino acid"/>
    <property type="evidence" value="ECO:0007669"/>
    <property type="project" value="TreeGrafter"/>
</dbReference>
<feature type="domain" description="HTH asnC-type" evidence="5">
    <location>
        <begin position="176"/>
        <end position="211"/>
    </location>
</feature>
<accession>A0A370IHB9</accession>
<dbReference type="RefSeq" id="WP_067990478.1">
    <property type="nucleotide sequence ID" value="NZ_QQBC01000001.1"/>
</dbReference>
<dbReference type="Gene3D" id="1.10.10.10">
    <property type="entry name" value="Winged helix-like DNA-binding domain superfamily/Winged helix DNA-binding domain"/>
    <property type="match status" value="2"/>
</dbReference>
<evidence type="ECO:0000259" key="4">
    <source>
        <dbReference type="Pfam" id="PF01037"/>
    </source>
</evidence>
<keyword evidence="2" id="KW-0238">DNA-binding</keyword>
<dbReference type="Gene3D" id="3.30.70.920">
    <property type="match status" value="1"/>
</dbReference>
<keyword evidence="7" id="KW-1185">Reference proteome</keyword>
<organism evidence="6 7">
    <name type="scientific">Nocardia pseudobrasiliensis</name>
    <dbReference type="NCBI Taxonomy" id="45979"/>
    <lineage>
        <taxon>Bacteria</taxon>
        <taxon>Bacillati</taxon>
        <taxon>Actinomycetota</taxon>
        <taxon>Actinomycetes</taxon>
        <taxon>Mycobacteriales</taxon>
        <taxon>Nocardiaceae</taxon>
        <taxon>Nocardia</taxon>
    </lineage>
</organism>
<dbReference type="SUPFAM" id="SSF54909">
    <property type="entry name" value="Dimeric alpha+beta barrel"/>
    <property type="match status" value="1"/>
</dbReference>
<dbReference type="InterPro" id="IPR036390">
    <property type="entry name" value="WH_DNA-bd_sf"/>
</dbReference>
<dbReference type="PANTHER" id="PTHR30154:SF34">
    <property type="entry name" value="TRANSCRIPTIONAL REGULATOR AZLB"/>
    <property type="match status" value="1"/>
</dbReference>
<evidence type="ECO:0000313" key="7">
    <source>
        <dbReference type="Proteomes" id="UP000254869"/>
    </source>
</evidence>
<dbReference type="InterPro" id="IPR000485">
    <property type="entry name" value="AsnC-type_HTH_dom"/>
</dbReference>
<keyword evidence="1" id="KW-0805">Transcription regulation</keyword>